<reference evidence="4 5" key="1">
    <citation type="journal article" date="2017" name="BMC Genomics">
        <title>Comparative genomic and phylogenomic analyses of the Bifidobacteriaceae family.</title>
        <authorList>
            <person name="Lugli G.A."/>
            <person name="Milani C."/>
            <person name="Turroni F."/>
            <person name="Duranti S."/>
            <person name="Mancabelli L."/>
            <person name="Mangifesta M."/>
            <person name="Ferrario C."/>
            <person name="Modesto M."/>
            <person name="Mattarelli P."/>
            <person name="Jiri K."/>
            <person name="van Sinderen D."/>
            <person name="Ventura M."/>
        </authorList>
    </citation>
    <scope>NUCLEOTIDE SEQUENCE [LARGE SCALE GENOMIC DNA]</scope>
    <source>
        <strain evidence="4 5">DSM 24742</strain>
    </source>
</reference>
<dbReference type="GO" id="GO:0008483">
    <property type="term" value="F:transaminase activity"/>
    <property type="evidence" value="ECO:0007669"/>
    <property type="project" value="UniProtKB-KW"/>
</dbReference>
<comment type="similarity">
    <text evidence="1 3">Belongs to the class-III pyridoxal-phosphate-dependent aminotransferase family.</text>
</comment>
<dbReference type="RefSeq" id="WP_094660860.1">
    <property type="nucleotide sequence ID" value="NZ_MWWR01000007.1"/>
</dbReference>
<proteinExistence type="inferred from homology"/>
<dbReference type="PANTHER" id="PTHR45688">
    <property type="match status" value="1"/>
</dbReference>
<dbReference type="InterPro" id="IPR049704">
    <property type="entry name" value="Aminotrans_3_PPA_site"/>
</dbReference>
<gene>
    <name evidence="4" type="ORF">PSRA_1046</name>
</gene>
<dbReference type="PROSITE" id="PS00600">
    <property type="entry name" value="AA_TRANSFER_CLASS_3"/>
    <property type="match status" value="1"/>
</dbReference>
<accession>A0A261EXQ0</accession>
<evidence type="ECO:0000313" key="5">
    <source>
        <dbReference type="Proteomes" id="UP000216725"/>
    </source>
</evidence>
<evidence type="ECO:0000313" key="4">
    <source>
        <dbReference type="EMBL" id="OZG51649.1"/>
    </source>
</evidence>
<name>A0A261EXQ0_9BIFI</name>
<keyword evidence="4" id="KW-0808">Transferase</keyword>
<evidence type="ECO:0000256" key="2">
    <source>
        <dbReference type="ARBA" id="ARBA00022898"/>
    </source>
</evidence>
<dbReference type="GO" id="GO:0030170">
    <property type="term" value="F:pyridoxal phosphate binding"/>
    <property type="evidence" value="ECO:0007669"/>
    <property type="project" value="InterPro"/>
</dbReference>
<dbReference type="PIRSF" id="PIRSF000521">
    <property type="entry name" value="Transaminase_4ab_Lys_Orn"/>
    <property type="match status" value="1"/>
</dbReference>
<dbReference type="InterPro" id="IPR015422">
    <property type="entry name" value="PyrdxlP-dep_Trfase_small"/>
</dbReference>
<dbReference type="InterPro" id="IPR015424">
    <property type="entry name" value="PyrdxlP-dep_Trfase"/>
</dbReference>
<keyword evidence="5" id="KW-1185">Reference proteome</keyword>
<dbReference type="Proteomes" id="UP000216725">
    <property type="component" value="Unassembled WGS sequence"/>
</dbReference>
<dbReference type="CDD" id="cd00610">
    <property type="entry name" value="OAT_like"/>
    <property type="match status" value="1"/>
</dbReference>
<keyword evidence="4" id="KW-0032">Aminotransferase</keyword>
<dbReference type="PANTHER" id="PTHR45688:SF13">
    <property type="entry name" value="ALANINE--GLYOXYLATE AMINOTRANSFERASE 2-LIKE"/>
    <property type="match status" value="1"/>
</dbReference>
<organism evidence="4 5">
    <name type="scientific">Pseudoscardovia radai</name>
    <dbReference type="NCBI Taxonomy" id="987066"/>
    <lineage>
        <taxon>Bacteria</taxon>
        <taxon>Bacillati</taxon>
        <taxon>Actinomycetota</taxon>
        <taxon>Actinomycetes</taxon>
        <taxon>Bifidobacteriales</taxon>
        <taxon>Bifidobacteriaceae</taxon>
        <taxon>Pseudoscardovia</taxon>
    </lineage>
</organism>
<dbReference type="InterPro" id="IPR015421">
    <property type="entry name" value="PyrdxlP-dep_Trfase_major"/>
</dbReference>
<dbReference type="Pfam" id="PF00202">
    <property type="entry name" value="Aminotran_3"/>
    <property type="match status" value="1"/>
</dbReference>
<dbReference type="OrthoDB" id="3246809at2"/>
<dbReference type="Gene3D" id="3.40.640.10">
    <property type="entry name" value="Type I PLP-dependent aspartate aminotransferase-like (Major domain)"/>
    <property type="match status" value="1"/>
</dbReference>
<dbReference type="Gene3D" id="3.90.1150.10">
    <property type="entry name" value="Aspartate Aminotransferase, domain 1"/>
    <property type="match status" value="1"/>
</dbReference>
<keyword evidence="2 3" id="KW-0663">Pyridoxal phosphate</keyword>
<dbReference type="EMBL" id="MWWR01000007">
    <property type="protein sequence ID" value="OZG51649.1"/>
    <property type="molecule type" value="Genomic_DNA"/>
</dbReference>
<evidence type="ECO:0000256" key="1">
    <source>
        <dbReference type="ARBA" id="ARBA00008954"/>
    </source>
</evidence>
<dbReference type="InterPro" id="IPR005814">
    <property type="entry name" value="Aminotrans_3"/>
</dbReference>
<sequence length="470" mass="49401">MKNAQGRKSVANGFDFSHGLEGLDADEAAVVRRRQKVLGTMGPLFYNRPLHVISGSGVHLRGADGADYLDCYNNVACVGHSNPHVRQAVADQLGRQNTHSRYLQDEVLDYAERLLATFPGAIDHVAFTNSGSESNDLALRMARVATGHMGVVVTQGAYHGITSLVSSVSPSFGTGLPLAPFLATVRVDDALHDADGLGDGTGDGADGAAASDAVWAVLGPRFNQAFDALEHGGYGVSCVLIDEVMSSDGILPGARGWIARLADAVHARGGLLISDEVQAGFGRMGGVMWGFQRHGAEADIVTMGKPMGNGIPVGGVAYRHPIGDAFAACTRYFNTFGGNPVSMRAAGAVLDEIERLGLVAHARDMGDRLARDLSEILEGHERFGGLRHAGLFLGIDVTDGADDGGAAQPDGAAARAIVNALRDDEHVLISSAGPGDAVLKVRPPLVFDDSDADRLLEAVRHICERGLFDR</sequence>
<protein>
    <submittedName>
        <fullName evidence="4">4-aminobutyrate aminotransferase</fullName>
    </submittedName>
</protein>
<evidence type="ECO:0000256" key="3">
    <source>
        <dbReference type="RuleBase" id="RU003560"/>
    </source>
</evidence>
<dbReference type="AlphaFoldDB" id="A0A261EXQ0"/>
<dbReference type="SUPFAM" id="SSF53383">
    <property type="entry name" value="PLP-dependent transferases"/>
    <property type="match status" value="1"/>
</dbReference>
<comment type="caution">
    <text evidence="4">The sequence shown here is derived from an EMBL/GenBank/DDBJ whole genome shotgun (WGS) entry which is preliminary data.</text>
</comment>